<accession>A0A2P2PHI5</accession>
<name>A0A2P2PHI5_RHIMU</name>
<dbReference type="AlphaFoldDB" id="A0A2P2PHI5"/>
<dbReference type="EMBL" id="GGEC01073764">
    <property type="protein sequence ID" value="MBX54248.1"/>
    <property type="molecule type" value="Transcribed_RNA"/>
</dbReference>
<sequence>MNVNIIIISIISISSF</sequence>
<protein>
    <submittedName>
        <fullName evidence="1">Uncharacterized protein</fullName>
    </submittedName>
</protein>
<evidence type="ECO:0000313" key="1">
    <source>
        <dbReference type="EMBL" id="MBX54248.1"/>
    </source>
</evidence>
<proteinExistence type="predicted"/>
<reference evidence="1" key="1">
    <citation type="submission" date="2018-02" db="EMBL/GenBank/DDBJ databases">
        <title>Rhizophora mucronata_Transcriptome.</title>
        <authorList>
            <person name="Meera S.P."/>
            <person name="Sreeshan A."/>
            <person name="Augustine A."/>
        </authorList>
    </citation>
    <scope>NUCLEOTIDE SEQUENCE</scope>
    <source>
        <tissue evidence="1">Leaf</tissue>
    </source>
</reference>
<organism evidence="1">
    <name type="scientific">Rhizophora mucronata</name>
    <name type="common">Asiatic mangrove</name>
    <dbReference type="NCBI Taxonomy" id="61149"/>
    <lineage>
        <taxon>Eukaryota</taxon>
        <taxon>Viridiplantae</taxon>
        <taxon>Streptophyta</taxon>
        <taxon>Embryophyta</taxon>
        <taxon>Tracheophyta</taxon>
        <taxon>Spermatophyta</taxon>
        <taxon>Magnoliopsida</taxon>
        <taxon>eudicotyledons</taxon>
        <taxon>Gunneridae</taxon>
        <taxon>Pentapetalae</taxon>
        <taxon>rosids</taxon>
        <taxon>fabids</taxon>
        <taxon>Malpighiales</taxon>
        <taxon>Rhizophoraceae</taxon>
        <taxon>Rhizophora</taxon>
    </lineage>
</organism>